<comment type="caution">
    <text evidence="2">The sequence shown here is derived from an EMBL/GenBank/DDBJ whole genome shotgun (WGS) entry which is preliminary data.</text>
</comment>
<evidence type="ECO:0000259" key="1">
    <source>
        <dbReference type="Pfam" id="PF10130"/>
    </source>
</evidence>
<dbReference type="InterPro" id="IPR002716">
    <property type="entry name" value="PIN_dom"/>
</dbReference>
<evidence type="ECO:0000313" key="3">
    <source>
        <dbReference type="Proteomes" id="UP000799330"/>
    </source>
</evidence>
<accession>A0A966L5N8</accession>
<feature type="domain" description="PIN" evidence="1">
    <location>
        <begin position="6"/>
        <end position="113"/>
    </location>
</feature>
<reference evidence="2" key="1">
    <citation type="journal article" date="2019" name="Mol. Ecol.">
        <title>Genome evolution and host-microbiome shifts correspond with intraspecific niche divergence within harmful algal bloom-forming Microcystis aeruginosa.</title>
        <authorList>
            <person name="Jackrel S.L."/>
            <person name="White J.D."/>
            <person name="Evans J.T."/>
            <person name="Buffin K."/>
            <person name="Hayden K."/>
            <person name="Sarnelle O."/>
            <person name="Denef V.J."/>
        </authorList>
    </citation>
    <scope>NUCLEOTIDE SEQUENCE</scope>
    <source>
        <strain evidence="2">G11-04</strain>
    </source>
</reference>
<dbReference type="EMBL" id="JAADAI010000185">
    <property type="protein sequence ID" value="NCS57983.1"/>
    <property type="molecule type" value="Genomic_DNA"/>
</dbReference>
<gene>
    <name evidence="2" type="ORF">GPJ16_14020</name>
</gene>
<protein>
    <submittedName>
        <fullName evidence="2">Nucleotide-binding protein</fullName>
    </submittedName>
</protein>
<dbReference type="InterPro" id="IPR029060">
    <property type="entry name" value="PIN-like_dom_sf"/>
</dbReference>
<sequence>MQSVGDNACFLTPDVCLEDAEEYIPKIAACKGLDLALVREGFGRISSIVEVVPASLYSQYQSEAIKRIKQRDIDDWPILATALLFNCPIWTEDQDFFGTGVPTWTSDRVHLYFHSEEKN</sequence>
<dbReference type="Proteomes" id="UP000799330">
    <property type="component" value="Unassembled WGS sequence"/>
</dbReference>
<proteinExistence type="predicted"/>
<name>A0A966L5N8_MICAE</name>
<dbReference type="Pfam" id="PF10130">
    <property type="entry name" value="PIN_2"/>
    <property type="match status" value="1"/>
</dbReference>
<dbReference type="SUPFAM" id="SSF88723">
    <property type="entry name" value="PIN domain-like"/>
    <property type="match status" value="1"/>
</dbReference>
<organism evidence="2 3">
    <name type="scientific">Microcystis aeruginosa G11-04</name>
    <dbReference type="NCBI Taxonomy" id="2685956"/>
    <lineage>
        <taxon>Bacteria</taxon>
        <taxon>Bacillati</taxon>
        <taxon>Cyanobacteriota</taxon>
        <taxon>Cyanophyceae</taxon>
        <taxon>Oscillatoriophycideae</taxon>
        <taxon>Chroococcales</taxon>
        <taxon>Microcystaceae</taxon>
        <taxon>Microcystis</taxon>
    </lineage>
</organism>
<dbReference type="AlphaFoldDB" id="A0A966L5N8"/>
<evidence type="ECO:0000313" key="2">
    <source>
        <dbReference type="EMBL" id="NCS57983.1"/>
    </source>
</evidence>